<feature type="non-terminal residue" evidence="4">
    <location>
        <position position="350"/>
    </location>
</feature>
<feature type="region of interest" description="Disordered" evidence="1">
    <location>
        <begin position="319"/>
        <end position="350"/>
    </location>
</feature>
<feature type="domain" description="DUF5666" evidence="3">
    <location>
        <begin position="141"/>
        <end position="193"/>
    </location>
</feature>
<evidence type="ECO:0000313" key="4">
    <source>
        <dbReference type="EMBL" id="ONG44958.1"/>
    </source>
</evidence>
<feature type="compositionally biased region" description="Gly residues" evidence="1">
    <location>
        <begin position="340"/>
        <end position="350"/>
    </location>
</feature>
<evidence type="ECO:0000259" key="3">
    <source>
        <dbReference type="Pfam" id="PF18914"/>
    </source>
</evidence>
<name>A0A1V2GUA0_9PROT</name>
<evidence type="ECO:0000256" key="2">
    <source>
        <dbReference type="SAM" id="SignalP"/>
    </source>
</evidence>
<sequence>MRWSLPSWALFAALAACAPTPPPAGTSTAGPPAPAICRIGPDDAAPAQQVAERGIGGTGISNEEGDRGIGGTGIVGVITGFASICVGGLEVEYAPTLAADLDGQPGSVADLRAGQVVVVEASGRADALRAERLALRFEASGPVERRDGTTGLQVAGQRVIFAPGMRGGRDWQPGDWVAVSGLRQADGTIMASRLDRRAPGRILVRGIAQREGAGLLRLGQLRFRRSLLLDVQPGLPVVLTGHLDGGAFVLDRVETDLVLADPARRFGPAVDRIVIEAYIGVAAGRLQMGHGTGFAAGLARPLPGGTPGLPRRGVMDLRRQSDGSFSGTELRAPGQAAGYRGEGLGGLSPR</sequence>
<proteinExistence type="predicted"/>
<dbReference type="Proteomes" id="UP000188879">
    <property type="component" value="Unassembled WGS sequence"/>
</dbReference>
<keyword evidence="2" id="KW-0732">Signal</keyword>
<dbReference type="PROSITE" id="PS51257">
    <property type="entry name" value="PROKAR_LIPOPROTEIN"/>
    <property type="match status" value="1"/>
</dbReference>
<protein>
    <recommendedName>
        <fullName evidence="3">DUF5666 domain-containing protein</fullName>
    </recommendedName>
</protein>
<dbReference type="AlphaFoldDB" id="A0A1V2GUA0"/>
<dbReference type="Pfam" id="PF18914">
    <property type="entry name" value="DUF5666"/>
    <property type="match status" value="1"/>
</dbReference>
<evidence type="ECO:0000256" key="1">
    <source>
        <dbReference type="SAM" id="MobiDB-lite"/>
    </source>
</evidence>
<comment type="caution">
    <text evidence="4">The sequence shown here is derived from an EMBL/GenBank/DDBJ whole genome shotgun (WGS) entry which is preliminary data.</text>
</comment>
<keyword evidence="5" id="KW-1185">Reference proteome</keyword>
<feature type="signal peptide" evidence="2">
    <location>
        <begin position="1"/>
        <end position="18"/>
    </location>
</feature>
<evidence type="ECO:0000313" key="5">
    <source>
        <dbReference type="Proteomes" id="UP000188879"/>
    </source>
</evidence>
<reference evidence="4 5" key="1">
    <citation type="submission" date="2016-10" db="EMBL/GenBank/DDBJ databases">
        <title>Draft Genome sequence of Roseomonas sp. strain M3.</title>
        <authorList>
            <person name="Subhash Y."/>
            <person name="Lee S."/>
        </authorList>
    </citation>
    <scope>NUCLEOTIDE SEQUENCE [LARGE SCALE GENOMIC DNA]</scope>
    <source>
        <strain evidence="4 5">M3</strain>
    </source>
</reference>
<dbReference type="OrthoDB" id="7271690at2"/>
<dbReference type="EMBL" id="MLCO01000372">
    <property type="protein sequence ID" value="ONG44958.1"/>
    <property type="molecule type" value="Genomic_DNA"/>
</dbReference>
<gene>
    <name evidence="4" type="ORF">BKE38_27060</name>
</gene>
<accession>A0A1V2GUA0</accession>
<organism evidence="4 5">
    <name type="scientific">Teichococcus deserti</name>
    <dbReference type="NCBI Taxonomy" id="1817963"/>
    <lineage>
        <taxon>Bacteria</taxon>
        <taxon>Pseudomonadati</taxon>
        <taxon>Pseudomonadota</taxon>
        <taxon>Alphaproteobacteria</taxon>
        <taxon>Acetobacterales</taxon>
        <taxon>Roseomonadaceae</taxon>
        <taxon>Roseomonas</taxon>
    </lineage>
</organism>
<dbReference type="InterPro" id="IPR043724">
    <property type="entry name" value="DUF5666"/>
</dbReference>
<feature type="chain" id="PRO_5012866665" description="DUF5666 domain-containing protein" evidence="2">
    <location>
        <begin position="19"/>
        <end position="350"/>
    </location>
</feature>
<dbReference type="RefSeq" id="WP_076960358.1">
    <property type="nucleotide sequence ID" value="NZ_MLCO01000372.1"/>
</dbReference>